<feature type="non-terminal residue" evidence="8">
    <location>
        <position position="176"/>
    </location>
</feature>
<gene>
    <name evidence="8" type="ORF">SPARVUS_LOCUS797676</name>
</gene>
<keyword evidence="5" id="KW-0156">Chromatin regulator</keyword>
<evidence type="ECO:0000313" key="9">
    <source>
        <dbReference type="Proteomes" id="UP001162483"/>
    </source>
</evidence>
<proteinExistence type="predicted"/>
<accession>A0ABN9ALJ4</accession>
<evidence type="ECO:0000256" key="6">
    <source>
        <dbReference type="ARBA" id="ARBA00023242"/>
    </source>
</evidence>
<sequence>EKPKAKEKIPLCLPESWNKGEGLGFDGIGGFGFGLRGTIRLPSFKVKRKEPPEAALGGEQKRIRPSPSVDEEDEECERDRDALGTPSDPAKKDADPVNIHRKPARPLTSEGEEEAESDGEQETSYKEDALSEKDEEQDSNSVLDLSSKEQPFIEDDDQSSSSSSESDDEETSGKEE</sequence>
<comment type="subcellular location">
    <subcellularLocation>
        <location evidence="1">Nucleus</location>
    </subcellularLocation>
</comment>
<evidence type="ECO:0000256" key="7">
    <source>
        <dbReference type="SAM" id="MobiDB-lite"/>
    </source>
</evidence>
<dbReference type="PANTHER" id="PTHR45814">
    <property type="entry name" value="HISTONE-LYSINE N-METHYLTRANSFERASE SETD1"/>
    <property type="match status" value="1"/>
</dbReference>
<keyword evidence="3" id="KW-0808">Transferase</keyword>
<feature type="non-terminal residue" evidence="8">
    <location>
        <position position="1"/>
    </location>
</feature>
<feature type="compositionally biased region" description="Acidic residues" evidence="7">
    <location>
        <begin position="110"/>
        <end position="121"/>
    </location>
</feature>
<name>A0ABN9ALJ4_9NEOB</name>
<dbReference type="Proteomes" id="UP001162483">
    <property type="component" value="Unassembled WGS sequence"/>
</dbReference>
<comment type="caution">
    <text evidence="8">The sequence shown here is derived from an EMBL/GenBank/DDBJ whole genome shotgun (WGS) entry which is preliminary data.</text>
</comment>
<keyword evidence="6" id="KW-0539">Nucleus</keyword>
<evidence type="ECO:0000256" key="2">
    <source>
        <dbReference type="ARBA" id="ARBA00022603"/>
    </source>
</evidence>
<organism evidence="8 9">
    <name type="scientific">Staurois parvus</name>
    <dbReference type="NCBI Taxonomy" id="386267"/>
    <lineage>
        <taxon>Eukaryota</taxon>
        <taxon>Metazoa</taxon>
        <taxon>Chordata</taxon>
        <taxon>Craniata</taxon>
        <taxon>Vertebrata</taxon>
        <taxon>Euteleostomi</taxon>
        <taxon>Amphibia</taxon>
        <taxon>Batrachia</taxon>
        <taxon>Anura</taxon>
        <taxon>Neobatrachia</taxon>
        <taxon>Ranoidea</taxon>
        <taxon>Ranidae</taxon>
        <taxon>Staurois</taxon>
    </lineage>
</organism>
<reference evidence="8" key="1">
    <citation type="submission" date="2023-05" db="EMBL/GenBank/DDBJ databases">
        <authorList>
            <person name="Stuckert A."/>
        </authorList>
    </citation>
    <scope>NUCLEOTIDE SEQUENCE</scope>
</reference>
<dbReference type="InterPro" id="IPR044570">
    <property type="entry name" value="Set1-like"/>
</dbReference>
<evidence type="ECO:0000256" key="4">
    <source>
        <dbReference type="ARBA" id="ARBA00022691"/>
    </source>
</evidence>
<keyword evidence="4" id="KW-0949">S-adenosyl-L-methionine</keyword>
<protein>
    <submittedName>
        <fullName evidence="8">Uncharacterized protein</fullName>
    </submittedName>
</protein>
<evidence type="ECO:0000313" key="8">
    <source>
        <dbReference type="EMBL" id="CAI9535090.1"/>
    </source>
</evidence>
<keyword evidence="2" id="KW-0489">Methyltransferase</keyword>
<keyword evidence="9" id="KW-1185">Reference proteome</keyword>
<evidence type="ECO:0000256" key="3">
    <source>
        <dbReference type="ARBA" id="ARBA00022679"/>
    </source>
</evidence>
<dbReference type="EMBL" id="CATNWA010000243">
    <property type="protein sequence ID" value="CAI9535090.1"/>
    <property type="molecule type" value="Genomic_DNA"/>
</dbReference>
<feature type="compositionally biased region" description="Basic and acidic residues" evidence="7">
    <location>
        <begin position="123"/>
        <end position="132"/>
    </location>
</feature>
<dbReference type="PANTHER" id="PTHR45814:SF1">
    <property type="entry name" value="HISTONE-LYSINE N-METHYLTRANSFERASE SETD1B"/>
    <property type="match status" value="1"/>
</dbReference>
<evidence type="ECO:0000256" key="1">
    <source>
        <dbReference type="ARBA" id="ARBA00004123"/>
    </source>
</evidence>
<evidence type="ECO:0000256" key="5">
    <source>
        <dbReference type="ARBA" id="ARBA00022853"/>
    </source>
</evidence>
<feature type="region of interest" description="Disordered" evidence="7">
    <location>
        <begin position="41"/>
        <end position="176"/>
    </location>
</feature>